<dbReference type="InterPro" id="IPR001471">
    <property type="entry name" value="AP2/ERF_dom"/>
</dbReference>
<feature type="compositionally biased region" description="Polar residues" evidence="6">
    <location>
        <begin position="521"/>
        <end position="530"/>
    </location>
</feature>
<feature type="compositionally biased region" description="Low complexity" evidence="6">
    <location>
        <begin position="880"/>
        <end position="898"/>
    </location>
</feature>
<evidence type="ECO:0000256" key="3">
    <source>
        <dbReference type="ARBA" id="ARBA00023125"/>
    </source>
</evidence>
<dbReference type="GO" id="GO:0003700">
    <property type="term" value="F:DNA-binding transcription factor activity"/>
    <property type="evidence" value="ECO:0007669"/>
    <property type="project" value="InterPro"/>
</dbReference>
<name>A0A1A8X3Z5_PLAOA</name>
<evidence type="ECO:0000313" key="11">
    <source>
        <dbReference type="Proteomes" id="UP000078560"/>
    </source>
</evidence>
<dbReference type="Proteomes" id="UP000078546">
    <property type="component" value="Unassembled WGS sequence"/>
</dbReference>
<feature type="compositionally biased region" description="Low complexity" evidence="6">
    <location>
        <begin position="307"/>
        <end position="343"/>
    </location>
</feature>
<feature type="region of interest" description="Disordered" evidence="6">
    <location>
        <begin position="873"/>
        <end position="927"/>
    </location>
</feature>
<comment type="subcellular location">
    <subcellularLocation>
        <location evidence="1">Nucleus</location>
    </subcellularLocation>
</comment>
<sequence length="973" mass="106908">MLCTGEIIANDYSAGYCVGHKFKSASYNLELNMDEKLGTEHKYNNPLIMTMDGYLTGNNVHNSNPSCNGNNGNNKVIVSNIHEKLEDKDFMEENSVVIPVKKKVGRPKGTGSANKIIKKEEKVSTSSSGYPGVSWNKRMCAWLAFFYDGASRRSRTFHPKHFNMDKEKARLAAVEFMKSLENNGRKKSIKNKPGRHKSKQINEAHMNTLHNNSGDVSNSLNSLNAGNNNLQMQMMTLNPAFYIPNVSRNYPMSNISPNERNNLSNTFNTLGSSNALNNITKGIQEHNALYLHSNNNSNNNNGGGSNNTGNNTNNNTNNSNSSNNNVGSGNNGNSSLFTGNGMHLLNSTSGGNLNNSNNNNIGNNMHYLNDLIFRSNIISGGTGGAAGNINYHDRNLGNSVNDILELEENLGLQSKDVENLVNAFFRQNYNMNINLSNIDKHFLHSTGGNSNNNNSNPLMGTPPPSAGGAVANNNHAARGNHTSHRGHNSHANHSGHVSHGNHSNANGSNTNNNSGNTVASLNSNSSQNTHLYIPGHSNDVYENNNESSNNNGANSLVNFYDYNFDMYRGGNLSPHILDMVHRMNNDLKEVKNLDNVNDDVSELSFHLHDNSAWINQLRHSHNNLCNNLNNNHCDLCDPSVTPEHGMKNQLDLNKRKKPPAVINMSSRKGEQRHLDENCNNCHTSNGGNNSGNNTKNMNGGNTNNGSGTSFEMNARSCSCPPQLSNQKNHYCLYYNHSNPSPQNENNYSNYINWNSNVSNNMMNNVEENDVLVDNPSGNTTSGTNRNMGETNSTNSSALCISSNNNRNNAMQQSTKHISQNMDMKNKQSAHTSSQYGTNTNMQDIQQLHFPSQPNMNPPPDLHNAISMVKQSNNFPQKGINSNNSGGPNNTAGSSNTNGNKKKTTKEGRKTSTNPHAINMPQQQTKKNSANTNYLEHNNVCTKLNSIINIEWVSSDLKVHQNVAKQGSYDNENA</sequence>
<feature type="domain" description="AP2/ERF" evidence="7">
    <location>
        <begin position="128"/>
        <end position="182"/>
    </location>
</feature>
<evidence type="ECO:0000256" key="4">
    <source>
        <dbReference type="ARBA" id="ARBA00023163"/>
    </source>
</evidence>
<dbReference type="GO" id="GO:0005634">
    <property type="term" value="C:nucleus"/>
    <property type="evidence" value="ECO:0007669"/>
    <property type="project" value="UniProtKB-SubCell"/>
</dbReference>
<evidence type="ECO:0000313" key="10">
    <source>
        <dbReference type="Proteomes" id="UP000078546"/>
    </source>
</evidence>
<feature type="compositionally biased region" description="Low complexity" evidence="6">
    <location>
        <begin position="491"/>
        <end position="520"/>
    </location>
</feature>
<evidence type="ECO:0000313" key="9">
    <source>
        <dbReference type="EMBL" id="SBS98892.1"/>
    </source>
</evidence>
<dbReference type="Proteomes" id="UP000078560">
    <property type="component" value="Unassembled WGS sequence"/>
</dbReference>
<reference evidence="10 11" key="1">
    <citation type="submission" date="2016-05" db="EMBL/GenBank/DDBJ databases">
        <authorList>
            <person name="Naeem Raeece"/>
        </authorList>
    </citation>
    <scope>NUCLEOTIDE SEQUENCE [LARGE SCALE GENOMIC DNA]</scope>
</reference>
<feature type="compositionally biased region" description="Basic residues" evidence="6">
    <location>
        <begin position="481"/>
        <end position="490"/>
    </location>
</feature>
<keyword evidence="2" id="KW-0805">Transcription regulation</keyword>
<reference evidence="9" key="2">
    <citation type="submission" date="2016-05" db="EMBL/GenBank/DDBJ databases">
        <authorList>
            <person name="Lavstsen T."/>
            <person name="Jespersen J.S."/>
        </authorList>
    </citation>
    <scope>NUCLEOTIDE SEQUENCE [LARGE SCALE GENOMIC DNA]</scope>
</reference>
<evidence type="ECO:0000256" key="5">
    <source>
        <dbReference type="ARBA" id="ARBA00023242"/>
    </source>
</evidence>
<evidence type="ECO:0000256" key="1">
    <source>
        <dbReference type="ARBA" id="ARBA00004123"/>
    </source>
</evidence>
<dbReference type="AlphaFoldDB" id="A0A1A8X3Z5"/>
<dbReference type="GO" id="GO:0003677">
    <property type="term" value="F:DNA binding"/>
    <property type="evidence" value="ECO:0007669"/>
    <property type="project" value="UniProtKB-KW"/>
</dbReference>
<evidence type="ECO:0000256" key="6">
    <source>
        <dbReference type="SAM" id="MobiDB-lite"/>
    </source>
</evidence>
<keyword evidence="5" id="KW-0539">Nucleus</keyword>
<feature type="compositionally biased region" description="Low complexity" evidence="6">
    <location>
        <begin position="466"/>
        <end position="480"/>
    </location>
</feature>
<feature type="region of interest" description="Disordered" evidence="6">
    <location>
        <begin position="291"/>
        <end position="343"/>
    </location>
</feature>
<feature type="compositionally biased region" description="Polar residues" evidence="6">
    <location>
        <begin position="913"/>
        <end position="927"/>
    </location>
</feature>
<keyword evidence="4" id="KW-0804">Transcription</keyword>
<feature type="region of interest" description="Disordered" evidence="6">
    <location>
        <begin position="680"/>
        <end position="707"/>
    </location>
</feature>
<evidence type="ECO:0000259" key="7">
    <source>
        <dbReference type="Pfam" id="PF00847"/>
    </source>
</evidence>
<protein>
    <submittedName>
        <fullName evidence="9">Transcription factor with AP2 domain(S), putative (ApiAP2)</fullName>
    </submittedName>
</protein>
<dbReference type="EMBL" id="FLQV01001008">
    <property type="protein sequence ID" value="SBS98892.1"/>
    <property type="molecule type" value="Genomic_DNA"/>
</dbReference>
<gene>
    <name evidence="9" type="ORF">POVCU1_049470</name>
    <name evidence="8" type="ORF">POVCU2_0036840</name>
</gene>
<dbReference type="Gene3D" id="1.20.5.2050">
    <property type="match status" value="1"/>
</dbReference>
<organism evidence="9 10">
    <name type="scientific">Plasmodium ovale curtisi</name>
    <dbReference type="NCBI Taxonomy" id="864141"/>
    <lineage>
        <taxon>Eukaryota</taxon>
        <taxon>Sar</taxon>
        <taxon>Alveolata</taxon>
        <taxon>Apicomplexa</taxon>
        <taxon>Aconoidasida</taxon>
        <taxon>Haemosporida</taxon>
        <taxon>Plasmodiidae</taxon>
        <taxon>Plasmodium</taxon>
        <taxon>Plasmodium (Plasmodium)</taxon>
    </lineage>
</organism>
<dbReference type="Pfam" id="PF00847">
    <property type="entry name" value="AP2"/>
    <property type="match status" value="1"/>
</dbReference>
<feature type="region of interest" description="Disordered" evidence="6">
    <location>
        <begin position="446"/>
        <end position="549"/>
    </location>
</feature>
<evidence type="ECO:0000313" key="8">
    <source>
        <dbReference type="EMBL" id="SBS86378.1"/>
    </source>
</evidence>
<evidence type="ECO:0000256" key="2">
    <source>
        <dbReference type="ARBA" id="ARBA00023015"/>
    </source>
</evidence>
<proteinExistence type="predicted"/>
<feature type="region of interest" description="Disordered" evidence="6">
    <location>
        <begin position="775"/>
        <end position="837"/>
    </location>
</feature>
<dbReference type="EMBL" id="FLQU01000490">
    <property type="protein sequence ID" value="SBS86378.1"/>
    <property type="molecule type" value="Genomic_DNA"/>
</dbReference>
<keyword evidence="3" id="KW-0238">DNA-binding</keyword>
<accession>A0A1A8X3Z5</accession>